<dbReference type="AlphaFoldDB" id="A0A255FWE9"/>
<keyword evidence="3" id="KW-1185">Reference proteome</keyword>
<gene>
    <name evidence="2" type="ORF">CGZ94_21360</name>
</gene>
<dbReference type="Proteomes" id="UP000215896">
    <property type="component" value="Unassembled WGS sequence"/>
</dbReference>
<dbReference type="EMBL" id="NMVO01000019">
    <property type="protein sequence ID" value="OYO07995.1"/>
    <property type="molecule type" value="Genomic_DNA"/>
</dbReference>
<sequence length="120" mass="13137">MTERIRDIGDDLALYEDQQTPLRVTRTPRLLGAAHGSVHALGGGRLTADDTLAPYNPAAAERINDSSPRFRIACRGQIPVVDPRAVGMRGRMPSGPVPDRYPEHGGRAGRSIADRRMHRC</sequence>
<evidence type="ECO:0000256" key="1">
    <source>
        <dbReference type="SAM" id="MobiDB-lite"/>
    </source>
</evidence>
<reference evidence="2 3" key="1">
    <citation type="submission" date="2017-07" db="EMBL/GenBank/DDBJ databases">
        <title>Draft whole genome sequences of clinical Proprionibacteriaceae strains.</title>
        <authorList>
            <person name="Bernier A.-M."/>
            <person name="Bernard K."/>
            <person name="Domingo M.-C."/>
        </authorList>
    </citation>
    <scope>NUCLEOTIDE SEQUENCE [LARGE SCALE GENOMIC DNA]</scope>
    <source>
        <strain evidence="2 3">NML 030167</strain>
    </source>
</reference>
<evidence type="ECO:0000313" key="3">
    <source>
        <dbReference type="Proteomes" id="UP000215896"/>
    </source>
</evidence>
<comment type="caution">
    <text evidence="2">The sequence shown here is derived from an EMBL/GenBank/DDBJ whole genome shotgun (WGS) entry which is preliminary data.</text>
</comment>
<dbReference type="RefSeq" id="WP_094407380.1">
    <property type="nucleotide sequence ID" value="NZ_NMVO01000019.1"/>
</dbReference>
<feature type="region of interest" description="Disordered" evidence="1">
    <location>
        <begin position="85"/>
        <end position="120"/>
    </location>
</feature>
<protein>
    <submittedName>
        <fullName evidence="2">Uncharacterized protein</fullName>
    </submittedName>
</protein>
<name>A0A255FWE9_9ACTN</name>
<accession>A0A255FWE9</accession>
<proteinExistence type="predicted"/>
<organism evidence="2 3">
    <name type="scientific">Enemella evansiae</name>
    <dbReference type="NCBI Taxonomy" id="2016499"/>
    <lineage>
        <taxon>Bacteria</taxon>
        <taxon>Bacillati</taxon>
        <taxon>Actinomycetota</taxon>
        <taxon>Actinomycetes</taxon>
        <taxon>Propionibacteriales</taxon>
        <taxon>Propionibacteriaceae</taxon>
        <taxon>Enemella</taxon>
    </lineage>
</organism>
<evidence type="ECO:0000313" key="2">
    <source>
        <dbReference type="EMBL" id="OYO07995.1"/>
    </source>
</evidence>